<gene>
    <name evidence="10" type="ORF">CUN51_00190</name>
</gene>
<evidence type="ECO:0000256" key="6">
    <source>
        <dbReference type="ARBA" id="ARBA00022989"/>
    </source>
</evidence>
<organism evidence="10 11">
    <name type="scientific">Candidatus Thermofonsia Clade 1 bacterium</name>
    <dbReference type="NCBI Taxonomy" id="2364210"/>
    <lineage>
        <taxon>Bacteria</taxon>
        <taxon>Bacillati</taxon>
        <taxon>Chloroflexota</taxon>
        <taxon>Candidatus Thermofontia</taxon>
        <taxon>Candidatus Thermofonsia Clade 1</taxon>
    </lineage>
</organism>
<protein>
    <recommendedName>
        <fullName evidence="9">Glycosyltransferase RgtA/B/C/D-like domain-containing protein</fullName>
    </recommendedName>
</protein>
<comment type="caution">
    <text evidence="10">The sequence shown here is derived from an EMBL/GenBank/DDBJ whole genome shotgun (WGS) entry which is preliminary data.</text>
</comment>
<dbReference type="GO" id="GO:0005886">
    <property type="term" value="C:plasma membrane"/>
    <property type="evidence" value="ECO:0007669"/>
    <property type="project" value="UniProtKB-SubCell"/>
</dbReference>
<evidence type="ECO:0000256" key="1">
    <source>
        <dbReference type="ARBA" id="ARBA00004651"/>
    </source>
</evidence>
<accession>A0A2M8P3H6</accession>
<evidence type="ECO:0000256" key="5">
    <source>
        <dbReference type="ARBA" id="ARBA00022692"/>
    </source>
</evidence>
<feature type="transmembrane region" description="Helical" evidence="8">
    <location>
        <begin position="276"/>
        <end position="296"/>
    </location>
</feature>
<keyword evidence="6 8" id="KW-1133">Transmembrane helix</keyword>
<evidence type="ECO:0000256" key="3">
    <source>
        <dbReference type="ARBA" id="ARBA00022676"/>
    </source>
</evidence>
<keyword evidence="7 8" id="KW-0472">Membrane</keyword>
<dbReference type="GO" id="GO:0016763">
    <property type="term" value="F:pentosyltransferase activity"/>
    <property type="evidence" value="ECO:0007669"/>
    <property type="project" value="TreeGrafter"/>
</dbReference>
<feature type="transmembrane region" description="Helical" evidence="8">
    <location>
        <begin position="197"/>
        <end position="220"/>
    </location>
</feature>
<evidence type="ECO:0000256" key="4">
    <source>
        <dbReference type="ARBA" id="ARBA00022679"/>
    </source>
</evidence>
<keyword evidence="2" id="KW-1003">Cell membrane</keyword>
<proteinExistence type="predicted"/>
<feature type="transmembrane region" description="Helical" evidence="8">
    <location>
        <begin position="78"/>
        <end position="99"/>
    </location>
</feature>
<dbReference type="GO" id="GO:0009103">
    <property type="term" value="P:lipopolysaccharide biosynthetic process"/>
    <property type="evidence" value="ECO:0007669"/>
    <property type="project" value="UniProtKB-ARBA"/>
</dbReference>
<feature type="transmembrane region" description="Helical" evidence="8">
    <location>
        <begin position="326"/>
        <end position="345"/>
    </location>
</feature>
<evidence type="ECO:0000256" key="7">
    <source>
        <dbReference type="ARBA" id="ARBA00023136"/>
    </source>
</evidence>
<feature type="transmembrane region" description="Helical" evidence="8">
    <location>
        <begin position="241"/>
        <end position="270"/>
    </location>
</feature>
<feature type="transmembrane region" description="Helical" evidence="8">
    <location>
        <begin position="165"/>
        <end position="191"/>
    </location>
</feature>
<dbReference type="EMBL" id="PGTK01000001">
    <property type="protein sequence ID" value="PJF32083.1"/>
    <property type="molecule type" value="Genomic_DNA"/>
</dbReference>
<comment type="subcellular location">
    <subcellularLocation>
        <location evidence="1">Cell membrane</location>
        <topology evidence="1">Multi-pass membrane protein</topology>
    </subcellularLocation>
</comment>
<dbReference type="InterPro" id="IPR038731">
    <property type="entry name" value="RgtA/B/C-like"/>
</dbReference>
<feature type="transmembrane region" description="Helical" evidence="8">
    <location>
        <begin position="135"/>
        <end position="153"/>
    </location>
</feature>
<dbReference type="Proteomes" id="UP000228921">
    <property type="component" value="Unassembled WGS sequence"/>
</dbReference>
<keyword evidence="5 8" id="KW-0812">Transmembrane</keyword>
<dbReference type="PANTHER" id="PTHR33908:SF11">
    <property type="entry name" value="MEMBRANE PROTEIN"/>
    <property type="match status" value="1"/>
</dbReference>
<evidence type="ECO:0000259" key="9">
    <source>
        <dbReference type="Pfam" id="PF13231"/>
    </source>
</evidence>
<evidence type="ECO:0000313" key="10">
    <source>
        <dbReference type="EMBL" id="PJF32083.1"/>
    </source>
</evidence>
<feature type="domain" description="Glycosyltransferase RgtA/B/C/D-like" evidence="9">
    <location>
        <begin position="58"/>
        <end position="210"/>
    </location>
</feature>
<name>A0A2M8P3H6_9CHLR</name>
<evidence type="ECO:0000256" key="2">
    <source>
        <dbReference type="ARBA" id="ARBA00022475"/>
    </source>
</evidence>
<dbReference type="PANTHER" id="PTHR33908">
    <property type="entry name" value="MANNOSYLTRANSFERASE YKCB-RELATED"/>
    <property type="match status" value="1"/>
</dbReference>
<reference evidence="10 11" key="1">
    <citation type="submission" date="2017-11" db="EMBL/GenBank/DDBJ databases">
        <title>Evolution of Phototrophy in the Chloroflexi Phylum Driven by Horizontal Gene Transfer.</title>
        <authorList>
            <person name="Ward L.M."/>
            <person name="Hemp J."/>
            <person name="Shih P.M."/>
            <person name="Mcglynn S.E."/>
            <person name="Fischer W."/>
        </authorList>
    </citation>
    <scope>NUCLEOTIDE SEQUENCE [LARGE SCALE GENOMIC DNA]</scope>
    <source>
        <strain evidence="10">CP2_2F</strain>
    </source>
</reference>
<dbReference type="Pfam" id="PF13231">
    <property type="entry name" value="PMT_2"/>
    <property type="match status" value="1"/>
</dbReference>
<keyword evidence="4" id="KW-0808">Transferase</keyword>
<evidence type="ECO:0000313" key="11">
    <source>
        <dbReference type="Proteomes" id="UP000228921"/>
    </source>
</evidence>
<evidence type="ECO:0000256" key="8">
    <source>
        <dbReference type="SAM" id="Phobius"/>
    </source>
</evidence>
<dbReference type="InterPro" id="IPR050297">
    <property type="entry name" value="LipidA_mod_glycosyltrf_83"/>
</dbReference>
<keyword evidence="3" id="KW-0328">Glycosyltransferase</keyword>
<dbReference type="AlphaFoldDB" id="A0A2M8P3H6"/>
<sequence length="463" mass="50310">MRARLAVCVAALLIAAALRILGIGAQSLRGDEAFTARYWTLPLVELTAPNGLAWREPHPFGAFLAFGAWRALAGGSEVALRALPALINLIGAAAVYALARRLFRGRGSAQAGLVALLLWACNPYLIWHSQDVRNYALWAGVSALAFYLLIRAVDQGTWRDWALYTFVEIVALYLFFLEGFILVLHALYILMVQRRALRAWLMAFVAITVAHIPSLVQGIALAQSGYGGTRGSADLALLPNFWAVLLLGELSAPAFGAAVLIVLLIGVLFLPVNLRLYFALSLSLPLIALFAIATRLNVFDPRYVLAIIPFGTLVLARAASQVRAPFGVLICVALIGVQLAALAPYRAEGYQKALDWRAWAAFLHEQTTGEDTLIVTPADPFSGATDPAIGYYYPAPARVLVLPYPEADTEAFVREALAASRAVWFTPTGSAGREVLAALERYGALEGQFAVGRDFRVWRFAKR</sequence>